<dbReference type="InterPro" id="IPR003607">
    <property type="entry name" value="HD/PDEase_dom"/>
</dbReference>
<reference evidence="2" key="1">
    <citation type="journal article" date="2014" name="Int. J. Syst. Evol. Microbiol.">
        <title>Complete genome sequence of Corynebacterium casei LMG S-19264T (=DSM 44701T), isolated from a smear-ripened cheese.</title>
        <authorList>
            <consortium name="US DOE Joint Genome Institute (JGI-PGF)"/>
            <person name="Walter F."/>
            <person name="Albersmeier A."/>
            <person name="Kalinowski J."/>
            <person name="Ruckert C."/>
        </authorList>
    </citation>
    <scope>NUCLEOTIDE SEQUENCE</scope>
    <source>
        <strain evidence="2">VKM Ac-1069</strain>
    </source>
</reference>
<dbReference type="CDD" id="cd00077">
    <property type="entry name" value="HDc"/>
    <property type="match status" value="1"/>
</dbReference>
<reference evidence="2" key="2">
    <citation type="submission" date="2023-01" db="EMBL/GenBank/DDBJ databases">
        <authorList>
            <person name="Sun Q."/>
            <person name="Evtushenko L."/>
        </authorList>
    </citation>
    <scope>NUCLEOTIDE SEQUENCE</scope>
    <source>
        <strain evidence="2">VKM Ac-1069</strain>
    </source>
</reference>
<dbReference type="AlphaFoldDB" id="A0A9W6NU07"/>
<comment type="caution">
    <text evidence="2">The sequence shown here is derived from an EMBL/GenBank/DDBJ whole genome shotgun (WGS) entry which is preliminary data.</text>
</comment>
<evidence type="ECO:0000313" key="3">
    <source>
        <dbReference type="Proteomes" id="UP001143463"/>
    </source>
</evidence>
<dbReference type="InterPro" id="IPR006674">
    <property type="entry name" value="HD_domain"/>
</dbReference>
<dbReference type="Proteomes" id="UP001143463">
    <property type="component" value="Unassembled WGS sequence"/>
</dbReference>
<accession>A0A9W6NU07</accession>
<protein>
    <submittedName>
        <fullName evidence="2">Metal-dependent phosphohydrolase, HD subdomain protein</fullName>
    </submittedName>
</protein>
<dbReference type="SUPFAM" id="SSF109604">
    <property type="entry name" value="HD-domain/PDEase-like"/>
    <property type="match status" value="1"/>
</dbReference>
<evidence type="ECO:0000259" key="1">
    <source>
        <dbReference type="Pfam" id="PF01966"/>
    </source>
</evidence>
<evidence type="ECO:0000313" key="2">
    <source>
        <dbReference type="EMBL" id="GLL09284.1"/>
    </source>
</evidence>
<keyword evidence="3" id="KW-1185">Reference proteome</keyword>
<name>A0A9W6NU07_9PSEU</name>
<feature type="domain" description="HD" evidence="1">
    <location>
        <begin position="42"/>
        <end position="117"/>
    </location>
</feature>
<proteinExistence type="predicted"/>
<dbReference type="EMBL" id="BSFQ01000001">
    <property type="protein sequence ID" value="GLL09284.1"/>
    <property type="molecule type" value="Genomic_DNA"/>
</dbReference>
<sequence>MRSVLQMGSVRPVDGVPQPMAVVAGAAGLAEKFVQPLGRRWLHVEAVAWRATEIAQGGRFEESEFLVAAAWLHDIGYSPEIGDTRFHPLDGARYLRDEGWPEIVVNLVAHHSGARFEAKQRGLVDELGEFPFPDGPLLDALALADLTTGPSGEPLTYDDRIAEILRRYPADYPVHQAWLEAEPVLRESVQRAEARLAGGSA</sequence>
<organism evidence="2 3">
    <name type="scientific">Pseudonocardia halophobica</name>
    <dbReference type="NCBI Taxonomy" id="29401"/>
    <lineage>
        <taxon>Bacteria</taxon>
        <taxon>Bacillati</taxon>
        <taxon>Actinomycetota</taxon>
        <taxon>Actinomycetes</taxon>
        <taxon>Pseudonocardiales</taxon>
        <taxon>Pseudonocardiaceae</taxon>
        <taxon>Pseudonocardia</taxon>
    </lineage>
</organism>
<dbReference type="Gene3D" id="1.10.3210.10">
    <property type="entry name" value="Hypothetical protein af1432"/>
    <property type="match status" value="1"/>
</dbReference>
<gene>
    <name evidence="2" type="ORF">GCM10017577_04240</name>
</gene>
<dbReference type="Pfam" id="PF01966">
    <property type="entry name" value="HD"/>
    <property type="match status" value="1"/>
</dbReference>